<reference evidence="1 2" key="1">
    <citation type="submission" date="2023-09" db="EMBL/GenBank/DDBJ databases">
        <title>Xinfangfangia sedmenti sp. nov., isolated the sedment.</title>
        <authorList>
            <person name="Xu L."/>
        </authorList>
    </citation>
    <scope>NUCLEOTIDE SEQUENCE [LARGE SCALE GENOMIC DNA]</scope>
    <source>
        <strain evidence="1 2">LG-4</strain>
    </source>
</reference>
<organism evidence="1 2">
    <name type="scientific">Ruixingdingia sedimenti</name>
    <dbReference type="NCBI Taxonomy" id="3073604"/>
    <lineage>
        <taxon>Bacteria</taxon>
        <taxon>Pseudomonadati</taxon>
        <taxon>Pseudomonadota</taxon>
        <taxon>Alphaproteobacteria</taxon>
        <taxon>Rhodobacterales</taxon>
        <taxon>Paracoccaceae</taxon>
        <taxon>Ruixingdingia</taxon>
    </lineage>
</organism>
<comment type="caution">
    <text evidence="1">The sequence shown here is derived from an EMBL/GenBank/DDBJ whole genome shotgun (WGS) entry which is preliminary data.</text>
</comment>
<accession>A0ABU1FEX1</accession>
<dbReference type="RefSeq" id="WP_310459510.1">
    <property type="nucleotide sequence ID" value="NZ_JAVKPH010000072.1"/>
</dbReference>
<keyword evidence="2" id="KW-1185">Reference proteome</keyword>
<sequence>MNFVLGQSDAYWWPVTVRRPDPDAPGKLMEQTLQLLLLPQDQDEAIEEHERINAIHSARTRTKAERAALASRILGWRDVDGADGKPVPFTPETLDEALRMSWFRIGVWTAMNQSALGEEARTGN</sequence>
<evidence type="ECO:0000313" key="1">
    <source>
        <dbReference type="EMBL" id="MDR5655409.1"/>
    </source>
</evidence>
<gene>
    <name evidence="1" type="ORF">RGD00_22630</name>
</gene>
<dbReference type="Proteomes" id="UP001247754">
    <property type="component" value="Unassembled WGS sequence"/>
</dbReference>
<evidence type="ECO:0000313" key="2">
    <source>
        <dbReference type="Proteomes" id="UP001247754"/>
    </source>
</evidence>
<dbReference type="EMBL" id="JAVKPH010000072">
    <property type="protein sequence ID" value="MDR5655409.1"/>
    <property type="molecule type" value="Genomic_DNA"/>
</dbReference>
<proteinExistence type="predicted"/>
<name>A0ABU1FEX1_9RHOB</name>
<protein>
    <submittedName>
        <fullName evidence="1">Uncharacterized protein</fullName>
    </submittedName>
</protein>